<evidence type="ECO:0000256" key="1">
    <source>
        <dbReference type="SAM" id="Phobius"/>
    </source>
</evidence>
<dbReference type="Proteomes" id="UP000016569">
    <property type="component" value="Unassembled WGS sequence"/>
</dbReference>
<accession>A0A8E0NDC6</accession>
<gene>
    <name evidence="2" type="ORF">MBEBAB_2466</name>
</gene>
<comment type="caution">
    <text evidence="2">The sequence shown here is derived from an EMBL/GenBank/DDBJ whole genome shotgun (WGS) entry which is preliminary data.</text>
</comment>
<feature type="transmembrane region" description="Helical" evidence="1">
    <location>
        <begin position="119"/>
        <end position="139"/>
    </location>
</feature>
<evidence type="ECO:0000313" key="2">
    <source>
        <dbReference type="EMBL" id="GAD60216.1"/>
    </source>
</evidence>
<evidence type="ECO:0000313" key="3">
    <source>
        <dbReference type="Proteomes" id="UP000016569"/>
    </source>
</evidence>
<sequence>MKDREFMARALGVVLIFAGAGPLIGGFVFGLLWIVEVLTSPSEPWRAAYLTTPIYAALLGYLAGFLPAVTTGVGAALTSPRLRAGRLWVAVAVLLGATTSAVNLVFLNTGYPTSRPDGADVAGIMLIGAISSLACALLAEPLRPRPRPRRNGPASPSLP</sequence>
<name>A0A8E0NDC6_9CAUL</name>
<dbReference type="AlphaFoldDB" id="A0A8E0NDC6"/>
<proteinExistence type="predicted"/>
<protein>
    <submittedName>
        <fullName evidence="2">Uncharacterized protein</fullName>
    </submittedName>
</protein>
<feature type="transmembrane region" description="Helical" evidence="1">
    <location>
        <begin position="12"/>
        <end position="34"/>
    </location>
</feature>
<feature type="transmembrane region" description="Helical" evidence="1">
    <location>
        <begin position="87"/>
        <end position="107"/>
    </location>
</feature>
<keyword evidence="3" id="KW-1185">Reference proteome</keyword>
<keyword evidence="1" id="KW-0472">Membrane</keyword>
<reference evidence="3" key="1">
    <citation type="journal article" date="2013" name="Genome Announc.">
        <title>Draft Genome Sequence of the Dimorphic Prosthecate Bacterium Brevundimonas abyssalis TAR-001T.</title>
        <authorList>
            <person name="Tsubouchi T."/>
            <person name="Nishi S."/>
            <person name="Usui K."/>
            <person name="Shimane Y."/>
            <person name="Takaki Y."/>
            <person name="Maruyama T."/>
            <person name="Hatada Y."/>
        </authorList>
    </citation>
    <scope>NUCLEOTIDE SEQUENCE [LARGE SCALE GENOMIC DNA]</scope>
    <source>
        <strain evidence="3">TAR-001</strain>
    </source>
</reference>
<keyword evidence="1" id="KW-1133">Transmembrane helix</keyword>
<keyword evidence="1" id="KW-0812">Transmembrane</keyword>
<organism evidence="2 3">
    <name type="scientific">Brevundimonas abyssalis TAR-001</name>
    <dbReference type="NCBI Taxonomy" id="1391729"/>
    <lineage>
        <taxon>Bacteria</taxon>
        <taxon>Pseudomonadati</taxon>
        <taxon>Pseudomonadota</taxon>
        <taxon>Alphaproteobacteria</taxon>
        <taxon>Caulobacterales</taxon>
        <taxon>Caulobacteraceae</taxon>
        <taxon>Brevundimonas</taxon>
    </lineage>
</organism>
<feature type="transmembrane region" description="Helical" evidence="1">
    <location>
        <begin position="54"/>
        <end position="75"/>
    </location>
</feature>
<dbReference type="EMBL" id="BATC01000058">
    <property type="protein sequence ID" value="GAD60216.1"/>
    <property type="molecule type" value="Genomic_DNA"/>
</dbReference>